<evidence type="ECO:0000313" key="7">
    <source>
        <dbReference type="EMBL" id="PPQ63384.1"/>
    </source>
</evidence>
<comment type="subcellular location">
    <subcellularLocation>
        <location evidence="1">Vacuole membrane</location>
        <topology evidence="1">Peripheral membrane protein</topology>
    </subcellularLocation>
</comment>
<sequence length="1568" mass="177843">MATSREQSRYGRRRSDTTTSNFRVLPTYIPLKIGDTKVLNAWVHDQKDQPSVIFNQTWWPGVAEGDLLRVSSSAAQDPDEQSFLFLVPKDEGCYKPQLQISVSRSVADVFGLRNNSEVTLAKVDKDSWTADYVEFTFQDQYLGRNEMWRLGKHLAGQCVYKDQEVSFIGGIAAKISNVYIGGKNVSAAIMTTSTKAIYRSLSAKITIFIQVCTELWEFAGDGERYTEKIVHSFLPSLFEKWKEAGTNHTVTIVLVSRVFYDDTEIGYAAGPLRRDEHGRWYKDFYKVITDLEVIHQWKPTLINLKNSFWDFQRDILLTHHYHQAMKDSTLGRPAQVRLVGKLSYAQDGPILEALNLALNPSETHYIDRSLNLTGAATIIISPGTGHFQVSKQLLRLTTKRMLDQGFLVDLVLLTKAPLYSSPIFSFLGTDPAVKPDKDEHGEKKNDVLMLDPLWGGNDYDTTVEPKDLMTFWWEPFWVSTTFWDKQLDLPFRPDRFIARAKMHEIQMMGLLEHDVLSSIEVPYLNDKADQSMATMDVGDEVGMSQAEAEQFDMNTFALTTNYNPASVPFSSALALPRGHEKRASHRQSTISTRFGPIEESPRMAYGVPHPPTWAPTRQAWDSMDTSSSTTAHAPGTSPSQSSIRSATSETVTSTKDKDKTPNKAASISKGSLASKLTPSWLFNPFKSVANEPSPPVQESKDKPKDKDRTHPAPPSPLRTPLRMVSAAKPMVASSTPPAPGQIIQPDRRDPLSYEESGLLMQSSAYKGAPSSVKVAEPVAIKSRVVHRSSFSNVSRTFEESETVMPHRYIRRSPINTPPQDGILSGKRRSATSTLVQSLPSSSSYGAMTNPTRPQGSVPYPQTAFATRWKHIYPQPVFKHEWKWRSMVTPVCLPLTLEYLSSVEESFVFDAEYSWVIDPSEQSIIVRQPPKKASVEETRRAFALGIMRGMVAVRLAHGFQFIVRPENLKNDKSRESERLPFRRGKSYREDDDVESMPIGPAAVLTTSLDTIWMSTTNEVHKIWYSGEMIHFKKYSRKTNIMRSFDYKCLIWPKLGGGYTEVKTAFSSVNNENQLSWNRLDMLVSGVEQTFADVMRPWRTRFIVIPTTDPPEITVGPSGEQLNHEEARLLGMEKLAEQFNKLRWLDPKQPVPGPVRFLPTTLDPTMSVLDEGLMEQLDQFHAQGPMRKKPNATRDIATMSLMEIAKAMREDDGVPIKLYKWHRRQYPDSFIGYDFVSWLVREFRDVSTRSQGLEWGVKLQEQGLFEHCRGTHKFLDGHYYYRLKGEYSVHSTPKYWFRRWPEEGARTPSVNHGRVVAKPLTSRKRSVSLSHSFAVDIDPQKKSDQGETVVLHHDIIHNPATVFHFELNWVGTTARCIEDLMRVWSRNIERYGLKLVEGYVDQICDIRNRNAFQSCFPMPLALPPPNIPNLDKRVPEGTQVVRYFEYALLHKFGFIVDIEAGSLYPETVDVAYTYRHMAYDYSQFVHRSGVAFVQVLGGSDGFLFLTNRLMGIGRALKFKDKLPAQVAEQLRVEMADFCSDAQRLKQFYDEEAAKLGAAPPTIEEPPPLAI</sequence>
<name>A0A409V9I8_9AGAR</name>
<dbReference type="InterPro" id="IPR000591">
    <property type="entry name" value="DEP_dom"/>
</dbReference>
<comment type="caution">
    <text evidence="7">The sequence shown here is derived from an EMBL/GenBank/DDBJ whole genome shotgun (WGS) entry which is preliminary data.</text>
</comment>
<protein>
    <recommendedName>
        <fullName evidence="3">Vacuolar membrane-associated protein IML1</fullName>
    </recommendedName>
    <alternativeName>
        <fullName evidence="4">Vacuolar membrane-associated protein iml1</fullName>
    </alternativeName>
</protein>
<dbReference type="GO" id="GO:0010508">
    <property type="term" value="P:positive regulation of autophagy"/>
    <property type="evidence" value="ECO:0007669"/>
    <property type="project" value="TreeGrafter"/>
</dbReference>
<evidence type="ECO:0000256" key="2">
    <source>
        <dbReference type="ARBA" id="ARBA00005643"/>
    </source>
</evidence>
<dbReference type="InterPro" id="IPR036388">
    <property type="entry name" value="WH-like_DNA-bd_sf"/>
</dbReference>
<reference evidence="7 8" key="1">
    <citation type="journal article" date="2018" name="Evol. Lett.">
        <title>Horizontal gene cluster transfer increased hallucinogenic mushroom diversity.</title>
        <authorList>
            <person name="Reynolds H.T."/>
            <person name="Vijayakumar V."/>
            <person name="Gluck-Thaler E."/>
            <person name="Korotkin H.B."/>
            <person name="Matheny P.B."/>
            <person name="Slot J.C."/>
        </authorList>
    </citation>
    <scope>NUCLEOTIDE SEQUENCE [LARGE SCALE GENOMIC DNA]</scope>
    <source>
        <strain evidence="7 8">2629</strain>
    </source>
</reference>
<evidence type="ECO:0000313" key="8">
    <source>
        <dbReference type="Proteomes" id="UP000284842"/>
    </source>
</evidence>
<dbReference type="InterPro" id="IPR048255">
    <property type="entry name" value="IML1_N"/>
</dbReference>
<feature type="region of interest" description="Disordered" evidence="5">
    <location>
        <begin position="685"/>
        <end position="720"/>
    </location>
</feature>
<feature type="compositionally biased region" description="Polar residues" evidence="5">
    <location>
        <begin position="844"/>
        <end position="854"/>
    </location>
</feature>
<dbReference type="Pfam" id="PF00610">
    <property type="entry name" value="DEP"/>
    <property type="match status" value="1"/>
</dbReference>
<dbReference type="FunCoup" id="A0A409V9I8">
    <property type="interactions" value="203"/>
</dbReference>
<dbReference type="InterPro" id="IPR036390">
    <property type="entry name" value="WH_DNA-bd_sf"/>
</dbReference>
<organism evidence="7 8">
    <name type="scientific">Panaeolus cyanescens</name>
    <dbReference type="NCBI Taxonomy" id="181874"/>
    <lineage>
        <taxon>Eukaryota</taxon>
        <taxon>Fungi</taxon>
        <taxon>Dikarya</taxon>
        <taxon>Basidiomycota</taxon>
        <taxon>Agaricomycotina</taxon>
        <taxon>Agaricomycetes</taxon>
        <taxon>Agaricomycetidae</taxon>
        <taxon>Agaricales</taxon>
        <taxon>Agaricineae</taxon>
        <taxon>Galeropsidaceae</taxon>
        <taxon>Panaeolus</taxon>
    </lineage>
</organism>
<feature type="region of interest" description="Disordered" evidence="5">
    <location>
        <begin position="838"/>
        <end position="858"/>
    </location>
</feature>
<dbReference type="InParanoid" id="A0A409V9I8"/>
<feature type="domain" description="DEP" evidence="6">
    <location>
        <begin position="1208"/>
        <end position="1283"/>
    </location>
</feature>
<accession>A0A409V9I8</accession>
<dbReference type="GO" id="GO:1904262">
    <property type="term" value="P:negative regulation of TORC1 signaling"/>
    <property type="evidence" value="ECO:0007669"/>
    <property type="project" value="TreeGrafter"/>
</dbReference>
<feature type="compositionally biased region" description="Basic and acidic residues" evidence="5">
    <location>
        <begin position="698"/>
        <end position="710"/>
    </location>
</feature>
<dbReference type="STRING" id="181874.A0A409V9I8"/>
<dbReference type="PANTHER" id="PTHR13179">
    <property type="entry name" value="DEP DOMAIN CONTAINING PROTEIN 5"/>
    <property type="match status" value="1"/>
</dbReference>
<evidence type="ECO:0000256" key="3">
    <source>
        <dbReference type="ARBA" id="ARBA00018529"/>
    </source>
</evidence>
<comment type="similarity">
    <text evidence="2">Belongs to the IML1 family.</text>
</comment>
<dbReference type="SUPFAM" id="SSF46785">
    <property type="entry name" value="Winged helix' DNA-binding domain"/>
    <property type="match status" value="1"/>
</dbReference>
<proteinExistence type="inferred from homology"/>
<evidence type="ECO:0000256" key="4">
    <source>
        <dbReference type="ARBA" id="ARBA00021881"/>
    </source>
</evidence>
<dbReference type="CDD" id="cd04449">
    <property type="entry name" value="DEP_DEPDC5-like"/>
    <property type="match status" value="1"/>
</dbReference>
<dbReference type="Pfam" id="PF12257">
    <property type="entry name" value="IML1"/>
    <property type="match status" value="1"/>
</dbReference>
<evidence type="ECO:0000256" key="5">
    <source>
        <dbReference type="SAM" id="MobiDB-lite"/>
    </source>
</evidence>
<feature type="region of interest" description="Disordered" evidence="5">
    <location>
        <begin position="578"/>
        <end position="670"/>
    </location>
</feature>
<dbReference type="GO" id="GO:0035556">
    <property type="term" value="P:intracellular signal transduction"/>
    <property type="evidence" value="ECO:0007669"/>
    <property type="project" value="InterPro"/>
</dbReference>
<dbReference type="OrthoDB" id="39497at2759"/>
<dbReference type="PROSITE" id="PS50186">
    <property type="entry name" value="DEP"/>
    <property type="match status" value="1"/>
</dbReference>
<dbReference type="InterPro" id="IPR027244">
    <property type="entry name" value="IML1"/>
</dbReference>
<dbReference type="Gene3D" id="1.10.10.10">
    <property type="entry name" value="Winged helix-like DNA-binding domain superfamily/Winged helix DNA-binding domain"/>
    <property type="match status" value="1"/>
</dbReference>
<dbReference type="PANTHER" id="PTHR13179:SF8">
    <property type="entry name" value="GATOR COMPLEX PROTEIN DEPDC5"/>
    <property type="match status" value="1"/>
</dbReference>
<dbReference type="EMBL" id="NHTK01006124">
    <property type="protein sequence ID" value="PPQ63384.1"/>
    <property type="molecule type" value="Genomic_DNA"/>
</dbReference>
<evidence type="ECO:0000256" key="1">
    <source>
        <dbReference type="ARBA" id="ARBA00004148"/>
    </source>
</evidence>
<dbReference type="GO" id="GO:1990130">
    <property type="term" value="C:GATOR1 complex"/>
    <property type="evidence" value="ECO:0007669"/>
    <property type="project" value="TreeGrafter"/>
</dbReference>
<dbReference type="SMART" id="SM00049">
    <property type="entry name" value="DEP"/>
    <property type="match status" value="1"/>
</dbReference>
<dbReference type="GO" id="GO:0005774">
    <property type="term" value="C:vacuolar membrane"/>
    <property type="evidence" value="ECO:0007669"/>
    <property type="project" value="UniProtKB-SubCell"/>
</dbReference>
<feature type="compositionally biased region" description="Polar residues" evidence="5">
    <location>
        <begin position="623"/>
        <end position="653"/>
    </location>
</feature>
<keyword evidence="8" id="KW-1185">Reference proteome</keyword>
<dbReference type="Proteomes" id="UP000284842">
    <property type="component" value="Unassembled WGS sequence"/>
</dbReference>
<dbReference type="GO" id="GO:0005096">
    <property type="term" value="F:GTPase activator activity"/>
    <property type="evidence" value="ECO:0007669"/>
    <property type="project" value="InterPro"/>
</dbReference>
<gene>
    <name evidence="7" type="ORF">CVT24_005649</name>
</gene>
<evidence type="ECO:0000259" key="6">
    <source>
        <dbReference type="PROSITE" id="PS50186"/>
    </source>
</evidence>